<dbReference type="AlphaFoldDB" id="A9P2N9"/>
<protein>
    <submittedName>
        <fullName evidence="1">Uncharacterized protein</fullName>
    </submittedName>
</protein>
<proteinExistence type="evidence at transcript level"/>
<evidence type="ECO:0000313" key="1">
    <source>
        <dbReference type="EMBL" id="ABK27150.1"/>
    </source>
</evidence>
<reference evidence="1" key="1">
    <citation type="journal article" date="2008" name="BMC Genomics">
        <title>A conifer genomics resource of 200,000 spruce (Picea spp.) ESTs and 6,464 high-quality, sequence-finished full-length cDNAs for Sitka spruce (Picea sitchensis).</title>
        <authorList>
            <person name="Ralph S.G."/>
            <person name="Chun H.J."/>
            <person name="Kolosova N."/>
            <person name="Cooper D."/>
            <person name="Oddy C."/>
            <person name="Ritland C.E."/>
            <person name="Kirkpatrick R."/>
            <person name="Moore R."/>
            <person name="Barber S."/>
            <person name="Holt R.A."/>
            <person name="Jones S.J."/>
            <person name="Marra M.A."/>
            <person name="Douglas C.J."/>
            <person name="Ritland K."/>
            <person name="Bohlmann J."/>
        </authorList>
    </citation>
    <scope>NUCLEOTIDE SEQUENCE</scope>
    <source>
        <tissue evidence="1">Bark</tissue>
    </source>
</reference>
<organism evidence="1">
    <name type="scientific">Picea sitchensis</name>
    <name type="common">Sitka spruce</name>
    <name type="synonym">Pinus sitchensis</name>
    <dbReference type="NCBI Taxonomy" id="3332"/>
    <lineage>
        <taxon>Eukaryota</taxon>
        <taxon>Viridiplantae</taxon>
        <taxon>Streptophyta</taxon>
        <taxon>Embryophyta</taxon>
        <taxon>Tracheophyta</taxon>
        <taxon>Spermatophyta</taxon>
        <taxon>Pinopsida</taxon>
        <taxon>Pinidae</taxon>
        <taxon>Conifers I</taxon>
        <taxon>Pinales</taxon>
        <taxon>Pinaceae</taxon>
        <taxon>Picea</taxon>
    </lineage>
</organism>
<sequence length="46" mass="5269">MMVSFEIYYQASSPLTKTNHQTARRARCRTKSGGNILAFLLFKIDC</sequence>
<name>A9P2N9_PICSI</name>
<dbReference type="EMBL" id="EF087918">
    <property type="protein sequence ID" value="ABK27150.1"/>
    <property type="molecule type" value="mRNA"/>
</dbReference>
<accession>A9P2N9</accession>